<dbReference type="EMBL" id="CAJPWZ010001253">
    <property type="protein sequence ID" value="CAG2211077.1"/>
    <property type="molecule type" value="Genomic_DNA"/>
</dbReference>
<dbReference type="GO" id="GO:0009051">
    <property type="term" value="P:pentose-phosphate shunt, oxidative branch"/>
    <property type="evidence" value="ECO:0007669"/>
    <property type="project" value="TreeGrafter"/>
</dbReference>
<proteinExistence type="predicted"/>
<evidence type="ECO:0000256" key="6">
    <source>
        <dbReference type="ARBA" id="ARBA00047696"/>
    </source>
</evidence>
<evidence type="ECO:0000256" key="2">
    <source>
        <dbReference type="ARBA" id="ARBA00013019"/>
    </source>
</evidence>
<evidence type="ECO:0000256" key="5">
    <source>
        <dbReference type="ARBA" id="ARBA00023277"/>
    </source>
</evidence>
<keyword evidence="9" id="KW-1185">Reference proteome</keyword>
<feature type="domain" description="Glucose-6-phosphate dehydrogenase C-terminal" evidence="7">
    <location>
        <begin position="1"/>
        <end position="47"/>
    </location>
</feature>
<evidence type="ECO:0000313" key="9">
    <source>
        <dbReference type="Proteomes" id="UP000683360"/>
    </source>
</evidence>
<dbReference type="Gene3D" id="3.30.360.10">
    <property type="entry name" value="Dihydrodipicolinate Reductase, domain 2"/>
    <property type="match status" value="1"/>
</dbReference>
<gene>
    <name evidence="8" type="ORF">MEDL_25127</name>
</gene>
<dbReference type="EC" id="1.1.1.49" evidence="2"/>
<evidence type="ECO:0000256" key="3">
    <source>
        <dbReference type="ARBA" id="ARBA00022857"/>
    </source>
</evidence>
<evidence type="ECO:0000259" key="7">
    <source>
        <dbReference type="Pfam" id="PF02781"/>
    </source>
</evidence>
<protein>
    <recommendedName>
        <fullName evidence="2">glucose-6-phosphate dehydrogenase (NADP(+))</fullName>
        <ecNumber evidence="2">1.1.1.49</ecNumber>
    </recommendedName>
</protein>
<comment type="catalytic activity">
    <reaction evidence="6">
        <text>D-glucose 6-phosphate + NADP(+) = 6-phospho-D-glucono-1,5-lactone + NADPH + H(+)</text>
        <dbReference type="Rhea" id="RHEA:15841"/>
        <dbReference type="ChEBI" id="CHEBI:15378"/>
        <dbReference type="ChEBI" id="CHEBI:57783"/>
        <dbReference type="ChEBI" id="CHEBI:57955"/>
        <dbReference type="ChEBI" id="CHEBI:58349"/>
        <dbReference type="ChEBI" id="CHEBI:61548"/>
        <dbReference type="EC" id="1.1.1.49"/>
    </reaction>
    <physiologicalReaction direction="left-to-right" evidence="6">
        <dbReference type="Rhea" id="RHEA:15842"/>
    </physiologicalReaction>
</comment>
<evidence type="ECO:0000313" key="8">
    <source>
        <dbReference type="EMBL" id="CAG2211077.1"/>
    </source>
</evidence>
<keyword evidence="4 8" id="KW-0560">Oxidoreductase</keyword>
<accession>A0A8S3RWF9</accession>
<keyword evidence="5" id="KW-0119">Carbohydrate metabolism</keyword>
<dbReference type="AlphaFoldDB" id="A0A8S3RWF9"/>
<dbReference type="GO" id="GO:0050661">
    <property type="term" value="F:NADP binding"/>
    <property type="evidence" value="ECO:0007669"/>
    <property type="project" value="InterPro"/>
</dbReference>
<organism evidence="8 9">
    <name type="scientific">Mytilus edulis</name>
    <name type="common">Blue mussel</name>
    <dbReference type="NCBI Taxonomy" id="6550"/>
    <lineage>
        <taxon>Eukaryota</taxon>
        <taxon>Metazoa</taxon>
        <taxon>Spiralia</taxon>
        <taxon>Lophotrochozoa</taxon>
        <taxon>Mollusca</taxon>
        <taxon>Bivalvia</taxon>
        <taxon>Autobranchia</taxon>
        <taxon>Pteriomorphia</taxon>
        <taxon>Mytilida</taxon>
        <taxon>Mytiloidea</taxon>
        <taxon>Mytilidae</taxon>
        <taxon>Mytilinae</taxon>
        <taxon>Mytilus</taxon>
    </lineage>
</organism>
<reference evidence="8" key="1">
    <citation type="submission" date="2021-03" db="EMBL/GenBank/DDBJ databases">
        <authorList>
            <person name="Bekaert M."/>
        </authorList>
    </citation>
    <scope>NUCLEOTIDE SEQUENCE</scope>
</reference>
<evidence type="ECO:0000256" key="4">
    <source>
        <dbReference type="ARBA" id="ARBA00023002"/>
    </source>
</evidence>
<keyword evidence="3" id="KW-0521">NADP</keyword>
<dbReference type="InterPro" id="IPR022675">
    <property type="entry name" value="G6P_DH_C"/>
</dbReference>
<dbReference type="PANTHER" id="PTHR23429">
    <property type="entry name" value="GLUCOSE-6-PHOSPHATE 1-DEHYDROGENASE G6PD"/>
    <property type="match status" value="1"/>
</dbReference>
<sequence>MMAKSPGMSFNCEETELDLSYSSRYKDLKLPDAYERLILDVFSGIQINSLDLMNYMKPGEYLRHYLTRLKQRSQNLLLMSMEAVVQRKVINFVMTGILSTLEHTNGISQNLLANYKVLNRSKFKMTVLITVEAAMKIFYDSRLTGYQSVI</sequence>
<comment type="pathway">
    <text evidence="1">Carbohydrate degradation; pentose phosphate pathway.</text>
</comment>
<evidence type="ECO:0000256" key="1">
    <source>
        <dbReference type="ARBA" id="ARBA00004959"/>
    </source>
</evidence>
<dbReference type="GO" id="GO:0004345">
    <property type="term" value="F:glucose-6-phosphate dehydrogenase activity"/>
    <property type="evidence" value="ECO:0007669"/>
    <property type="project" value="UniProtKB-EC"/>
</dbReference>
<dbReference type="OrthoDB" id="60984at2759"/>
<dbReference type="GO" id="GO:0005829">
    <property type="term" value="C:cytosol"/>
    <property type="evidence" value="ECO:0007669"/>
    <property type="project" value="TreeGrafter"/>
</dbReference>
<dbReference type="InterPro" id="IPR001282">
    <property type="entry name" value="G6P_DH"/>
</dbReference>
<name>A0A8S3RWF9_MYTED</name>
<comment type="caution">
    <text evidence="8">The sequence shown here is derived from an EMBL/GenBank/DDBJ whole genome shotgun (WGS) entry which is preliminary data.</text>
</comment>
<dbReference type="Pfam" id="PF02781">
    <property type="entry name" value="G6PD_C"/>
    <property type="match status" value="1"/>
</dbReference>
<dbReference type="PANTHER" id="PTHR23429:SF0">
    <property type="entry name" value="GLUCOSE-6-PHOSPHATE 1-DEHYDROGENASE"/>
    <property type="match status" value="1"/>
</dbReference>
<dbReference type="Proteomes" id="UP000683360">
    <property type="component" value="Unassembled WGS sequence"/>
</dbReference>
<dbReference type="GO" id="GO:0006006">
    <property type="term" value="P:glucose metabolic process"/>
    <property type="evidence" value="ECO:0007669"/>
    <property type="project" value="InterPro"/>
</dbReference>